<feature type="compositionally biased region" description="Acidic residues" evidence="17">
    <location>
        <begin position="112"/>
        <end position="127"/>
    </location>
</feature>
<comment type="caution">
    <text evidence="20">The sequence shown here is derived from an EMBL/GenBank/DDBJ whole genome shotgun (WGS) entry which is preliminary data.</text>
</comment>
<dbReference type="PANTHER" id="PTHR46051">
    <property type="entry name" value="SH2 DOMAIN-CONTAINING PROTEIN"/>
    <property type="match status" value="1"/>
</dbReference>
<dbReference type="EC" id="3.1.3.86" evidence="7"/>
<dbReference type="Gene3D" id="3.60.10.10">
    <property type="entry name" value="Endonuclease/exonuclease/phosphatase"/>
    <property type="match status" value="1"/>
</dbReference>
<dbReference type="Gene3D" id="1.10.150.50">
    <property type="entry name" value="Transcription Factor, Ets-1"/>
    <property type="match status" value="1"/>
</dbReference>
<dbReference type="SUPFAM" id="SSF56219">
    <property type="entry name" value="DNase I-like"/>
    <property type="match status" value="1"/>
</dbReference>
<dbReference type="SUPFAM" id="SSF55550">
    <property type="entry name" value="SH2 domain"/>
    <property type="match status" value="1"/>
</dbReference>
<accession>A0ABN8LI95</accession>
<dbReference type="SMART" id="SM00454">
    <property type="entry name" value="SAM"/>
    <property type="match status" value="1"/>
</dbReference>
<feature type="region of interest" description="Disordered" evidence="17">
    <location>
        <begin position="97"/>
        <end position="136"/>
    </location>
</feature>
<evidence type="ECO:0000313" key="21">
    <source>
        <dbReference type="Proteomes" id="UP001159427"/>
    </source>
</evidence>
<dbReference type="InterPro" id="IPR036691">
    <property type="entry name" value="Endo/exonu/phosph_ase_sf"/>
</dbReference>
<dbReference type="InterPro" id="IPR000300">
    <property type="entry name" value="IPPc"/>
</dbReference>
<evidence type="ECO:0000256" key="9">
    <source>
        <dbReference type="ARBA" id="ARBA00022588"/>
    </source>
</evidence>
<dbReference type="Pfam" id="PF24147">
    <property type="entry name" value="C2_SHIP1-2_2nd"/>
    <property type="match status" value="1"/>
</dbReference>
<evidence type="ECO:0000256" key="10">
    <source>
        <dbReference type="ARBA" id="ARBA00022801"/>
    </source>
</evidence>
<evidence type="ECO:0000256" key="16">
    <source>
        <dbReference type="PROSITE-ProRule" id="PRU00191"/>
    </source>
</evidence>
<dbReference type="EMBL" id="CALNXI010000049">
    <property type="protein sequence ID" value="CAH3016845.1"/>
    <property type="molecule type" value="Genomic_DNA"/>
</dbReference>
<dbReference type="SUPFAM" id="SSF47769">
    <property type="entry name" value="SAM/Pointed domain"/>
    <property type="match status" value="1"/>
</dbReference>
<dbReference type="Pfam" id="PF22669">
    <property type="entry name" value="Exo_endo_phos2"/>
    <property type="match status" value="1"/>
</dbReference>
<keyword evidence="13" id="KW-0472">Membrane</keyword>
<protein>
    <recommendedName>
        <fullName evidence="7">phosphatidylinositol-3,4,5-trisphosphate 5-phosphatase</fullName>
        <ecNumber evidence="7">3.1.3.86</ecNumber>
    </recommendedName>
</protein>
<evidence type="ECO:0000256" key="12">
    <source>
        <dbReference type="ARBA" id="ARBA00023130"/>
    </source>
</evidence>
<evidence type="ECO:0000256" key="17">
    <source>
        <dbReference type="SAM" id="MobiDB-lite"/>
    </source>
</evidence>
<dbReference type="Proteomes" id="UP001159427">
    <property type="component" value="Unassembled WGS sequence"/>
</dbReference>
<evidence type="ECO:0000256" key="15">
    <source>
        <dbReference type="ARBA" id="ARBA00023273"/>
    </source>
</evidence>
<evidence type="ECO:0000256" key="2">
    <source>
        <dbReference type="ARBA" id="ARBA00004245"/>
    </source>
</evidence>
<keyword evidence="11" id="KW-0391">Immunity</keyword>
<dbReference type="PROSITE" id="PS50001">
    <property type="entry name" value="SH2"/>
    <property type="match status" value="1"/>
</dbReference>
<dbReference type="InterPro" id="IPR013761">
    <property type="entry name" value="SAM/pointed_sf"/>
</dbReference>
<organism evidence="20 21">
    <name type="scientific">Porites evermanni</name>
    <dbReference type="NCBI Taxonomy" id="104178"/>
    <lineage>
        <taxon>Eukaryota</taxon>
        <taxon>Metazoa</taxon>
        <taxon>Cnidaria</taxon>
        <taxon>Anthozoa</taxon>
        <taxon>Hexacorallia</taxon>
        <taxon>Scleractinia</taxon>
        <taxon>Fungiina</taxon>
        <taxon>Poritidae</taxon>
        <taxon>Porites</taxon>
    </lineage>
</organism>
<feature type="domain" description="SH2" evidence="18">
    <location>
        <begin position="5"/>
        <end position="102"/>
    </location>
</feature>
<dbReference type="Gene3D" id="3.30.505.10">
    <property type="entry name" value="SH2 domain"/>
    <property type="match status" value="1"/>
</dbReference>
<evidence type="ECO:0000259" key="18">
    <source>
        <dbReference type="PROSITE" id="PS50001"/>
    </source>
</evidence>
<evidence type="ECO:0000313" key="20">
    <source>
        <dbReference type="EMBL" id="CAH3016845.1"/>
    </source>
</evidence>
<dbReference type="PRINTS" id="PR00401">
    <property type="entry name" value="SH2DOMAIN"/>
</dbReference>
<proteinExistence type="inferred from homology"/>
<keyword evidence="12" id="KW-1064">Adaptive immunity</keyword>
<keyword evidence="14" id="KW-0963">Cytoplasm</keyword>
<dbReference type="InterPro" id="IPR036860">
    <property type="entry name" value="SH2_dom_sf"/>
</dbReference>
<evidence type="ECO:0000256" key="7">
    <source>
        <dbReference type="ARBA" id="ARBA00012981"/>
    </source>
</evidence>
<keyword evidence="16" id="KW-0727">SH2 domain</keyword>
<evidence type="ECO:0000256" key="11">
    <source>
        <dbReference type="ARBA" id="ARBA00022859"/>
    </source>
</evidence>
<dbReference type="PROSITE" id="PS50105">
    <property type="entry name" value="SAM_DOMAIN"/>
    <property type="match status" value="1"/>
</dbReference>
<comment type="similarity">
    <text evidence="6">Belongs to the inositol 1,4,5-trisphosphate 5-phosphatase family.</text>
</comment>
<dbReference type="InterPro" id="IPR057509">
    <property type="entry name" value="C2_SHIP1-2_2nd"/>
</dbReference>
<evidence type="ECO:0000256" key="6">
    <source>
        <dbReference type="ARBA" id="ARBA00008734"/>
    </source>
</evidence>
<gene>
    <name evidence="20" type="ORF">PEVE_00033126</name>
</gene>
<dbReference type="SMART" id="SM00252">
    <property type="entry name" value="SH2"/>
    <property type="match status" value="1"/>
</dbReference>
<dbReference type="InterPro" id="IPR001660">
    <property type="entry name" value="SAM"/>
</dbReference>
<sequence length="1016" mass="114810">MSFPWHLPSISRLRAEELLLSSGKNGAFIIRDSESISNAHTLSLLHEGRIHHYRILRSESNGAFYMQAVPGVLAQAFSKLEHLVTFYSQANNGLPCELRQPAMAPQDRDIITDDETDDEDDDDDDEGRQDANDYEVPPHFINRTAETLDQSQSLADKSFHTALGVYLGDGLKNDMITAVNGGAVLDGMQTLLATTSLNLITELQLFLSRVNILQSVFSTGGQNKLKCPLPDHSSEEEPSFKLLMDLLAESIAGAKSLQTQALDALKEVASINQEEDKQEPERCRTFEVMTQGMATSSFKNKLFISVNYVEGKISFLKNLNEALDVNNTSDQSKSECCEFVSKYLTDIYFVQLVKSKDNIKRLRLKIESKTAKDFEFDDGKSREVFCQLVQQMKNQHSENTKNQASVFIGTWNMGNANPPADLRSWFKCQGSGKTMDSSLAEFPHDIYAIGTQECPIGEKDWIVRIKDQLKKLFPSKEFYLVSTCTLWSIRLVVFANQDLKHMISHVQQSCVKTGIANAFGNKGGVGISFCLGPLSLCFVNCHLAARASEARKLRRNQNFLDILSGLNLGQKGVFGITHQFHHVFWFGDLNYRIDLDVKEVLAGVKCQNFSKMKIHDQLRVEKDKGNVFLGFEEEVINFPPTYRYKRGGTEYISEKVKRTGVLTNVPSWCDRVLRHSFPQTKIASTSYGCPVYIRTSDHWPVFCTFDMCLPFTVSPEETIPKSPLSEGCEIIFLKISATIKTNSKTQFYIEFHSTCLEEVKKTDKNTILKFVKNENSGGQYSCPEWNKDVIPHLHPIISDHYFLMEQHLLLAVKSADNDESYGECCIALRTMINVFPQEQEKVLTHLGEKTGEITVKMHVKVPDNNNLLTSPKPVDLIKEDVLEEVNRKGSVKYPQTPKRRSHVPIRETPPLPEKQGTTSLGVPPVVPKRHSAPVPESTKTSKDPPPLPVKKSKPRTVEELMQRIGFPQYTSNLVDYGWDDLEFLGELDEQELNEAGVPEHHHKMVRFNYAFNNEQH</sequence>
<keyword evidence="14" id="KW-0206">Cytoskeleton</keyword>
<evidence type="ECO:0000259" key="19">
    <source>
        <dbReference type="PROSITE" id="PS50105"/>
    </source>
</evidence>
<keyword evidence="9" id="KW-0399">Innate immunity</keyword>
<feature type="region of interest" description="Disordered" evidence="17">
    <location>
        <begin position="888"/>
        <end position="955"/>
    </location>
</feature>
<keyword evidence="21" id="KW-1185">Reference proteome</keyword>
<evidence type="ECO:0000256" key="3">
    <source>
        <dbReference type="ARBA" id="ARBA00004324"/>
    </source>
</evidence>
<evidence type="ECO:0000256" key="8">
    <source>
        <dbReference type="ARBA" id="ARBA00022553"/>
    </source>
</evidence>
<keyword evidence="8" id="KW-0597">Phosphoprotein</keyword>
<keyword evidence="10" id="KW-0378">Hydrolase</keyword>
<dbReference type="InterPro" id="IPR000980">
    <property type="entry name" value="SH2"/>
</dbReference>
<keyword evidence="15" id="KW-0966">Cell projection</keyword>
<dbReference type="PANTHER" id="PTHR46051:SF1">
    <property type="entry name" value="INOSITOL POLYPHOSPHATE-RELATED PHOSPHATASE DOMAIN-CONTAINING PROTEIN"/>
    <property type="match status" value="1"/>
</dbReference>
<dbReference type="SMART" id="SM00128">
    <property type="entry name" value="IPPc"/>
    <property type="match status" value="1"/>
</dbReference>
<evidence type="ECO:0000256" key="1">
    <source>
        <dbReference type="ARBA" id="ARBA00004170"/>
    </source>
</evidence>
<feature type="domain" description="SAM" evidence="19">
    <location>
        <begin position="952"/>
        <end position="1003"/>
    </location>
</feature>
<evidence type="ECO:0000256" key="4">
    <source>
        <dbReference type="ARBA" id="ARBA00004486"/>
    </source>
</evidence>
<evidence type="ECO:0000256" key="13">
    <source>
        <dbReference type="ARBA" id="ARBA00023136"/>
    </source>
</evidence>
<evidence type="ECO:0000256" key="5">
    <source>
        <dbReference type="ARBA" id="ARBA00004510"/>
    </source>
</evidence>
<evidence type="ECO:0000256" key="14">
    <source>
        <dbReference type="ARBA" id="ARBA00023212"/>
    </source>
</evidence>
<name>A0ABN8LI95_9CNID</name>
<dbReference type="Pfam" id="PF00017">
    <property type="entry name" value="SH2"/>
    <property type="match status" value="1"/>
</dbReference>
<dbReference type="Pfam" id="PF00536">
    <property type="entry name" value="SAM_1"/>
    <property type="match status" value="1"/>
</dbReference>
<reference evidence="20 21" key="1">
    <citation type="submission" date="2022-05" db="EMBL/GenBank/DDBJ databases">
        <authorList>
            <consortium name="Genoscope - CEA"/>
            <person name="William W."/>
        </authorList>
    </citation>
    <scope>NUCLEOTIDE SEQUENCE [LARGE SCALE GENOMIC DNA]</scope>
</reference>
<comment type="subcellular location">
    <subcellularLocation>
        <location evidence="4">Cell projection</location>
        <location evidence="4">Filopodium</location>
    </subcellularLocation>
    <subcellularLocation>
        <location evidence="5">Cell projection</location>
        <location evidence="5">Lamellipodium</location>
    </subcellularLocation>
    <subcellularLocation>
        <location evidence="2">Cytoplasm</location>
        <location evidence="2">Cytoskeleton</location>
    </subcellularLocation>
    <subcellularLocation>
        <location evidence="1">Membrane</location>
        <topology evidence="1">Peripheral membrane protein</topology>
    </subcellularLocation>
    <subcellularLocation>
        <location evidence="3">Nucleus speckle</location>
    </subcellularLocation>
</comment>